<dbReference type="InterPro" id="IPR032710">
    <property type="entry name" value="NTF2-like_dom_sf"/>
</dbReference>
<accession>A0A1R0KUT9</accession>
<dbReference type="AlphaFoldDB" id="A0A1R0KUT9"/>
<dbReference type="GO" id="GO:0030638">
    <property type="term" value="P:polyketide metabolic process"/>
    <property type="evidence" value="ECO:0007669"/>
    <property type="project" value="InterPro"/>
</dbReference>
<dbReference type="PANTHER" id="PTHR38436:SF1">
    <property type="entry name" value="ESTER CYCLASE"/>
    <property type="match status" value="1"/>
</dbReference>
<evidence type="ECO:0000313" key="1">
    <source>
        <dbReference type="EMBL" id="OLZ52381.1"/>
    </source>
</evidence>
<comment type="caution">
    <text evidence="1">The sequence shown here is derived from an EMBL/GenBank/DDBJ whole genome shotgun (WGS) entry which is preliminary data.</text>
</comment>
<reference evidence="1 2" key="1">
    <citation type="submission" date="2016-01" db="EMBL/GenBank/DDBJ databases">
        <title>Amycolatopsis coloradensis genome sequencing and assembly.</title>
        <authorList>
            <person name="Mayilraj S."/>
        </authorList>
    </citation>
    <scope>NUCLEOTIDE SEQUENCE [LARGE SCALE GENOMIC DNA]</scope>
    <source>
        <strain evidence="1 2">DSM 44225</strain>
    </source>
</reference>
<gene>
    <name evidence="1" type="ORF">BS329_13725</name>
</gene>
<dbReference type="OrthoDB" id="4539871at2"/>
<proteinExistence type="predicted"/>
<dbReference type="Gene3D" id="3.10.450.50">
    <property type="match status" value="1"/>
</dbReference>
<sequence>MVENLAELAEEVGASGEVVQQVLAVPPEMVETIIGIAKVVAAADLEGARKYLSADFIDHESAPNEPIGPEGFISVVQDVHKAFPDATWEPEDLFATQDRYAVRVKFEGTQLGEFLGYPPTGKRVSVTQLHYYRVVDGKAVEHWGGRDVIKMLRQLGLYSREDSIEAIAADHAKAAAAE</sequence>
<dbReference type="RefSeq" id="WP_076160384.1">
    <property type="nucleotide sequence ID" value="NZ_JBEZVB010000020.1"/>
</dbReference>
<name>A0A1R0KUT9_9PSEU</name>
<dbReference type="Proteomes" id="UP000187486">
    <property type="component" value="Unassembled WGS sequence"/>
</dbReference>
<protein>
    <recommendedName>
        <fullName evidence="3">Ester cyclase</fullName>
    </recommendedName>
</protein>
<evidence type="ECO:0008006" key="3">
    <source>
        <dbReference type="Google" id="ProtNLM"/>
    </source>
</evidence>
<dbReference type="Pfam" id="PF07366">
    <property type="entry name" value="SnoaL"/>
    <property type="match status" value="1"/>
</dbReference>
<dbReference type="EMBL" id="MQUQ01000006">
    <property type="protein sequence ID" value="OLZ52381.1"/>
    <property type="molecule type" value="Genomic_DNA"/>
</dbReference>
<dbReference type="InterPro" id="IPR009959">
    <property type="entry name" value="Cyclase_SnoaL-like"/>
</dbReference>
<evidence type="ECO:0000313" key="2">
    <source>
        <dbReference type="Proteomes" id="UP000187486"/>
    </source>
</evidence>
<dbReference type="SUPFAM" id="SSF54427">
    <property type="entry name" value="NTF2-like"/>
    <property type="match status" value="1"/>
</dbReference>
<organism evidence="1 2">
    <name type="scientific">Amycolatopsis coloradensis</name>
    <dbReference type="NCBI Taxonomy" id="76021"/>
    <lineage>
        <taxon>Bacteria</taxon>
        <taxon>Bacillati</taxon>
        <taxon>Actinomycetota</taxon>
        <taxon>Actinomycetes</taxon>
        <taxon>Pseudonocardiales</taxon>
        <taxon>Pseudonocardiaceae</taxon>
        <taxon>Amycolatopsis</taxon>
    </lineage>
</organism>
<keyword evidence="2" id="KW-1185">Reference proteome</keyword>
<dbReference type="PANTHER" id="PTHR38436">
    <property type="entry name" value="POLYKETIDE CYCLASE SNOAL-LIKE DOMAIN"/>
    <property type="match status" value="1"/>
</dbReference>